<dbReference type="GO" id="GO:0016787">
    <property type="term" value="F:hydrolase activity"/>
    <property type="evidence" value="ECO:0007669"/>
    <property type="project" value="UniProtKB-KW"/>
</dbReference>
<dbReference type="PROSITE" id="PS00893">
    <property type="entry name" value="NUDIX_BOX"/>
    <property type="match status" value="1"/>
</dbReference>
<organism evidence="6 7">
    <name type="scientific">Holdemania filiformis</name>
    <dbReference type="NCBI Taxonomy" id="61171"/>
    <lineage>
        <taxon>Bacteria</taxon>
        <taxon>Bacillati</taxon>
        <taxon>Bacillota</taxon>
        <taxon>Erysipelotrichia</taxon>
        <taxon>Erysipelotrichales</taxon>
        <taxon>Erysipelotrichaceae</taxon>
        <taxon>Holdemania</taxon>
    </lineage>
</organism>
<dbReference type="PROSITE" id="PS51462">
    <property type="entry name" value="NUDIX"/>
    <property type="match status" value="1"/>
</dbReference>
<dbReference type="SUPFAM" id="SSF55811">
    <property type="entry name" value="Nudix"/>
    <property type="match status" value="1"/>
</dbReference>
<evidence type="ECO:0000256" key="2">
    <source>
        <dbReference type="ARBA" id="ARBA00022801"/>
    </source>
</evidence>
<dbReference type="PANTHER" id="PTHR43046">
    <property type="entry name" value="GDP-MANNOSE MANNOSYL HYDROLASE"/>
    <property type="match status" value="1"/>
</dbReference>
<dbReference type="EMBL" id="QRUP01000004">
    <property type="protein sequence ID" value="RGR75627.1"/>
    <property type="molecule type" value="Genomic_DNA"/>
</dbReference>
<dbReference type="CDD" id="cd03424">
    <property type="entry name" value="NUDIX_ADPRase_Nudt5_UGPPase_Nudt14"/>
    <property type="match status" value="1"/>
</dbReference>
<keyword evidence="3" id="KW-0460">Magnesium</keyword>
<accession>A0A412G4Q7</accession>
<gene>
    <name evidence="6" type="ORF">DWY25_05165</name>
</gene>
<proteinExistence type="inferred from homology"/>
<dbReference type="GeneID" id="83014794"/>
<comment type="cofactor">
    <cofactor evidence="1">
        <name>Mg(2+)</name>
        <dbReference type="ChEBI" id="CHEBI:18420"/>
    </cofactor>
</comment>
<comment type="similarity">
    <text evidence="4">Belongs to the Nudix hydrolase family.</text>
</comment>
<evidence type="ECO:0000313" key="7">
    <source>
        <dbReference type="Proteomes" id="UP000284178"/>
    </source>
</evidence>
<dbReference type="AlphaFoldDB" id="A0A412G4Q7"/>
<dbReference type="PRINTS" id="PR00502">
    <property type="entry name" value="NUDIXFAMILY"/>
</dbReference>
<keyword evidence="7" id="KW-1185">Reference proteome</keyword>
<name>A0A412G4Q7_9FIRM</name>
<dbReference type="InterPro" id="IPR015797">
    <property type="entry name" value="NUDIX_hydrolase-like_dom_sf"/>
</dbReference>
<reference evidence="6 7" key="1">
    <citation type="submission" date="2018-08" db="EMBL/GenBank/DDBJ databases">
        <title>A genome reference for cultivated species of the human gut microbiota.</title>
        <authorList>
            <person name="Zou Y."/>
            <person name="Xue W."/>
            <person name="Luo G."/>
        </authorList>
    </citation>
    <scope>NUCLEOTIDE SEQUENCE [LARGE SCALE GENOMIC DNA]</scope>
    <source>
        <strain evidence="6 7">AF24-29</strain>
    </source>
</reference>
<dbReference type="InterPro" id="IPR020084">
    <property type="entry name" value="NUDIX_hydrolase_CS"/>
</dbReference>
<evidence type="ECO:0000256" key="1">
    <source>
        <dbReference type="ARBA" id="ARBA00001946"/>
    </source>
</evidence>
<dbReference type="InterPro" id="IPR000086">
    <property type="entry name" value="NUDIX_hydrolase_dom"/>
</dbReference>
<keyword evidence="2 4" id="KW-0378">Hydrolase</keyword>
<evidence type="ECO:0000313" key="6">
    <source>
        <dbReference type="EMBL" id="RGR75627.1"/>
    </source>
</evidence>
<sequence>MKLIRKKRRSVLKNPWIQIFQDEAEYPDGRKLSYTVLHYPHPSAGMVVENTRGQILLIRSWRYPTGKEGWEIPVGSAESGETPCSAAIREVMEETGIETQATELLCQFYPSNGMSDQLVYVYAGTAKSENITIDPDEVEEAAWFDQESVLRMLKAGMIPCGISQLGLRTWFMKKR</sequence>
<evidence type="ECO:0000259" key="5">
    <source>
        <dbReference type="PROSITE" id="PS51462"/>
    </source>
</evidence>
<evidence type="ECO:0000256" key="4">
    <source>
        <dbReference type="RuleBase" id="RU003476"/>
    </source>
</evidence>
<dbReference type="Proteomes" id="UP000284178">
    <property type="component" value="Unassembled WGS sequence"/>
</dbReference>
<dbReference type="RefSeq" id="WP_117894351.1">
    <property type="nucleotide sequence ID" value="NZ_CABJCV010000004.1"/>
</dbReference>
<evidence type="ECO:0000256" key="3">
    <source>
        <dbReference type="ARBA" id="ARBA00022842"/>
    </source>
</evidence>
<protein>
    <submittedName>
        <fullName evidence="6">NUDIX hydrolase</fullName>
    </submittedName>
</protein>
<dbReference type="Gene3D" id="3.90.79.10">
    <property type="entry name" value="Nucleoside Triphosphate Pyrophosphohydrolase"/>
    <property type="match status" value="1"/>
</dbReference>
<feature type="domain" description="Nudix hydrolase" evidence="5">
    <location>
        <begin position="39"/>
        <end position="166"/>
    </location>
</feature>
<dbReference type="Pfam" id="PF00293">
    <property type="entry name" value="NUDIX"/>
    <property type="match status" value="1"/>
</dbReference>
<comment type="caution">
    <text evidence="6">The sequence shown here is derived from an EMBL/GenBank/DDBJ whole genome shotgun (WGS) entry which is preliminary data.</text>
</comment>
<dbReference type="PANTHER" id="PTHR43046:SF12">
    <property type="entry name" value="GDP-MANNOSE MANNOSYL HYDROLASE"/>
    <property type="match status" value="1"/>
</dbReference>
<dbReference type="InterPro" id="IPR020476">
    <property type="entry name" value="Nudix_hydrolase"/>
</dbReference>